<sequence length="369" mass="42021">METLKGQKKMRDNLVSVDFSWKVENFSKLNKFKHYSDIFSVGDYKWQILLYPRGNNVDFLSVYLVVAESSKLRPGWSRYAAFSLTLVNQLHPSNSKTLDTEHLFNKRGCDWGFTSLIPLNDLCNPSKGYLVDDMCIIRAKVAVHKAEIKIFEHQASSSAPIKPSDKKRKELESGQAILTIPDLTHVPPGPPIVKEPEDLSSPPLGELEDFRGLGKIEKAFVPLLDEVCSWHPSLIECQRKRSRMFTEWAFTALGRLLHFMKTKKVKDMTDEACEELKLLWEELEAFKFDLAWLEPSVQRALGMKKIVESSGKLKRLRKDVDALQTQTKRLRAELAVAEVNLEAAVRDLNKTQEGLDEIDINGELGYGRG</sequence>
<keyword evidence="5" id="KW-1185">Reference proteome</keyword>
<evidence type="ECO:0000256" key="1">
    <source>
        <dbReference type="ARBA" id="ARBA00023054"/>
    </source>
</evidence>
<proteinExistence type="predicted"/>
<reference evidence="4 5" key="1">
    <citation type="journal article" date="2019" name="G3 (Bethesda)">
        <title>Sequencing of a Wild Apple (Malus baccata) Genome Unravels the Differences Between Cultivated and Wild Apple Species Regarding Disease Resistance and Cold Tolerance.</title>
        <authorList>
            <person name="Chen X."/>
        </authorList>
    </citation>
    <scope>NUCLEOTIDE SEQUENCE [LARGE SCALE GENOMIC DNA]</scope>
    <source>
        <strain evidence="5">cv. Shandingzi</strain>
        <tissue evidence="4">Leaves</tissue>
    </source>
</reference>
<dbReference type="InterPro" id="IPR050804">
    <property type="entry name" value="MCC"/>
</dbReference>
<evidence type="ECO:0000313" key="4">
    <source>
        <dbReference type="EMBL" id="TQD86405.1"/>
    </source>
</evidence>
<evidence type="ECO:0000313" key="5">
    <source>
        <dbReference type="Proteomes" id="UP000315295"/>
    </source>
</evidence>
<dbReference type="PANTHER" id="PTHR46236:SF35">
    <property type="entry name" value="MATH DOMAIN-CONTAINING PROTEIN"/>
    <property type="match status" value="1"/>
</dbReference>
<dbReference type="SUPFAM" id="SSF49599">
    <property type="entry name" value="TRAF domain-like"/>
    <property type="match status" value="1"/>
</dbReference>
<gene>
    <name evidence="4" type="ORF">C1H46_028008</name>
</gene>
<evidence type="ECO:0000256" key="2">
    <source>
        <dbReference type="SAM" id="Coils"/>
    </source>
</evidence>
<dbReference type="Pfam" id="PF22486">
    <property type="entry name" value="MATH_2"/>
    <property type="match status" value="1"/>
</dbReference>
<dbReference type="FunFam" id="2.60.210.10:FF:000005">
    <property type="entry name" value="Ubiquitin carboxyl-terminal hydrolase 13"/>
    <property type="match status" value="1"/>
</dbReference>
<name>A0A540LIU4_MALBA</name>
<dbReference type="InterPro" id="IPR008974">
    <property type="entry name" value="TRAF-like"/>
</dbReference>
<dbReference type="AlphaFoldDB" id="A0A540LIU4"/>
<dbReference type="CDD" id="cd00121">
    <property type="entry name" value="MATH"/>
    <property type="match status" value="1"/>
</dbReference>
<dbReference type="PROSITE" id="PS50144">
    <property type="entry name" value="MATH"/>
    <property type="match status" value="1"/>
</dbReference>
<organism evidence="4 5">
    <name type="scientific">Malus baccata</name>
    <name type="common">Siberian crab apple</name>
    <name type="synonym">Pyrus baccata</name>
    <dbReference type="NCBI Taxonomy" id="106549"/>
    <lineage>
        <taxon>Eukaryota</taxon>
        <taxon>Viridiplantae</taxon>
        <taxon>Streptophyta</taxon>
        <taxon>Embryophyta</taxon>
        <taxon>Tracheophyta</taxon>
        <taxon>Spermatophyta</taxon>
        <taxon>Magnoliopsida</taxon>
        <taxon>eudicotyledons</taxon>
        <taxon>Gunneridae</taxon>
        <taxon>Pentapetalae</taxon>
        <taxon>rosids</taxon>
        <taxon>fabids</taxon>
        <taxon>Rosales</taxon>
        <taxon>Rosaceae</taxon>
        <taxon>Amygdaloideae</taxon>
        <taxon>Maleae</taxon>
        <taxon>Malus</taxon>
    </lineage>
</organism>
<evidence type="ECO:0000259" key="3">
    <source>
        <dbReference type="PROSITE" id="PS50144"/>
    </source>
</evidence>
<feature type="domain" description="MATH" evidence="3">
    <location>
        <begin position="16"/>
        <end position="141"/>
    </location>
</feature>
<feature type="coiled-coil region" evidence="2">
    <location>
        <begin position="306"/>
        <end position="347"/>
    </location>
</feature>
<protein>
    <recommendedName>
        <fullName evidence="3">MATH domain-containing protein</fullName>
    </recommendedName>
</protein>
<dbReference type="Proteomes" id="UP000315295">
    <property type="component" value="Unassembled WGS sequence"/>
</dbReference>
<dbReference type="STRING" id="106549.A0A540LIU4"/>
<keyword evidence="1 2" id="KW-0175">Coiled coil</keyword>
<dbReference type="EMBL" id="VIEB01000565">
    <property type="protein sequence ID" value="TQD86405.1"/>
    <property type="molecule type" value="Genomic_DNA"/>
</dbReference>
<dbReference type="PANTHER" id="PTHR46236">
    <property type="entry name" value="TRAF-LIKE SUPERFAMILY PROTEIN"/>
    <property type="match status" value="1"/>
</dbReference>
<dbReference type="Gene3D" id="2.60.210.10">
    <property type="entry name" value="Apoptosis, Tumor Necrosis Factor Receptor Associated Protein 2, Chain A"/>
    <property type="match status" value="1"/>
</dbReference>
<dbReference type="InterPro" id="IPR002083">
    <property type="entry name" value="MATH/TRAF_dom"/>
</dbReference>
<accession>A0A540LIU4</accession>
<dbReference type="SMART" id="SM00061">
    <property type="entry name" value="MATH"/>
    <property type="match status" value="1"/>
</dbReference>
<comment type="caution">
    <text evidence="4">The sequence shown here is derived from an EMBL/GenBank/DDBJ whole genome shotgun (WGS) entry which is preliminary data.</text>
</comment>